<reference evidence="2 3" key="1">
    <citation type="submission" date="2018-01" db="EMBL/GenBank/DDBJ databases">
        <title>Genomic Encyclopedia of Type Strains, Phase III (KMG-III): the genomes of soil and plant-associated and newly described type strains.</title>
        <authorList>
            <person name="Whitman W."/>
        </authorList>
    </citation>
    <scope>NUCLEOTIDE SEQUENCE [LARGE SCALE GENOMIC DNA]</scope>
    <source>
        <strain evidence="2 3">JCM 18070</strain>
    </source>
</reference>
<dbReference type="Proteomes" id="UP000237381">
    <property type="component" value="Unassembled WGS sequence"/>
</dbReference>
<proteinExistence type="predicted"/>
<evidence type="ECO:0000256" key="1">
    <source>
        <dbReference type="SAM" id="Phobius"/>
    </source>
</evidence>
<accession>A0A2S4LUV3</accession>
<feature type="transmembrane region" description="Helical" evidence="1">
    <location>
        <begin position="6"/>
        <end position="25"/>
    </location>
</feature>
<comment type="caution">
    <text evidence="2">The sequence shown here is derived from an EMBL/GenBank/DDBJ whole genome shotgun (WGS) entry which is preliminary data.</text>
</comment>
<organism evidence="2 3">
    <name type="scientific">Paraburkholderia eburnea</name>
    <dbReference type="NCBI Taxonomy" id="1189126"/>
    <lineage>
        <taxon>Bacteria</taxon>
        <taxon>Pseudomonadati</taxon>
        <taxon>Pseudomonadota</taxon>
        <taxon>Betaproteobacteria</taxon>
        <taxon>Burkholderiales</taxon>
        <taxon>Burkholderiaceae</taxon>
        <taxon>Paraburkholderia</taxon>
    </lineage>
</organism>
<keyword evidence="1" id="KW-0472">Membrane</keyword>
<dbReference type="AlphaFoldDB" id="A0A2S4LUV3"/>
<sequence length="59" mass="6832">MDAETIAGLIGLAVGLLVLLGLSIFESRAYRQEHDGEGMMHHWLSEHHMLDRVHIRRRR</sequence>
<keyword evidence="3" id="KW-1185">Reference proteome</keyword>
<dbReference type="RefSeq" id="WP_103707451.1">
    <property type="nucleotide sequence ID" value="NZ_PQGA01000026.1"/>
</dbReference>
<dbReference type="OrthoDB" id="9008789at2"/>
<dbReference type="EMBL" id="PQGA01000026">
    <property type="protein sequence ID" value="POR46218.1"/>
    <property type="molecule type" value="Genomic_DNA"/>
</dbReference>
<keyword evidence="1" id="KW-1133">Transmembrane helix</keyword>
<evidence type="ECO:0000313" key="3">
    <source>
        <dbReference type="Proteomes" id="UP000237381"/>
    </source>
</evidence>
<evidence type="ECO:0000313" key="2">
    <source>
        <dbReference type="EMBL" id="POR46218.1"/>
    </source>
</evidence>
<keyword evidence="1" id="KW-0812">Transmembrane</keyword>
<gene>
    <name evidence="2" type="ORF">B0G62_12668</name>
</gene>
<name>A0A2S4LUV3_9BURK</name>
<protein>
    <submittedName>
        <fullName evidence="2">Uncharacterized protein</fullName>
    </submittedName>
</protein>